<evidence type="ECO:0000256" key="1">
    <source>
        <dbReference type="ARBA" id="ARBA00004604"/>
    </source>
</evidence>
<comment type="caution">
    <text evidence="14">The sequence shown here is derived from an EMBL/GenBank/DDBJ whole genome shotgun (WGS) entry which is preliminary data.</text>
</comment>
<keyword evidence="9" id="KW-0539">Nucleus</keyword>
<evidence type="ECO:0000256" key="6">
    <source>
        <dbReference type="ARBA" id="ARBA00023015"/>
    </source>
</evidence>
<evidence type="ECO:0000256" key="7">
    <source>
        <dbReference type="ARBA" id="ARBA00023125"/>
    </source>
</evidence>
<evidence type="ECO:0000256" key="8">
    <source>
        <dbReference type="ARBA" id="ARBA00023163"/>
    </source>
</evidence>
<evidence type="ECO:0000256" key="9">
    <source>
        <dbReference type="ARBA" id="ARBA00023242"/>
    </source>
</evidence>
<evidence type="ECO:0000259" key="11">
    <source>
        <dbReference type="Pfam" id="PF11781"/>
    </source>
</evidence>
<evidence type="ECO:0000259" key="13">
    <source>
        <dbReference type="Pfam" id="PF20645"/>
    </source>
</evidence>
<dbReference type="InterPro" id="IPR048538">
    <property type="entry name" value="Rrn7_cyclin_C"/>
</dbReference>
<keyword evidence="7" id="KW-0238">DNA-binding</keyword>
<accession>A0ABR1TYV8</accession>
<comment type="subcellular location">
    <subcellularLocation>
        <location evidence="1">Nucleus</location>
        <location evidence="1">Nucleolus</location>
    </subcellularLocation>
</comment>
<evidence type="ECO:0000259" key="12">
    <source>
        <dbReference type="Pfam" id="PF20644"/>
    </source>
</evidence>
<feature type="domain" description="Rrn7/TAF1B C-terminal cyclin" evidence="13">
    <location>
        <begin position="236"/>
        <end position="383"/>
    </location>
</feature>
<dbReference type="PANTHER" id="PTHR31576">
    <property type="entry name" value="TATA BOX-BINDING PROTEIN-ASSOCIATED FACTOR RNA POLYMERASE I SUBUNIT B"/>
    <property type="match status" value="1"/>
</dbReference>
<dbReference type="InterPro" id="IPR033599">
    <property type="entry name" value="TAF1B/Rrn7"/>
</dbReference>
<evidence type="ECO:0000256" key="3">
    <source>
        <dbReference type="ARBA" id="ARBA00022723"/>
    </source>
</evidence>
<evidence type="ECO:0000313" key="15">
    <source>
        <dbReference type="Proteomes" id="UP001444661"/>
    </source>
</evidence>
<feature type="domain" description="RRN7-type" evidence="11">
    <location>
        <begin position="11"/>
        <end position="39"/>
    </location>
</feature>
<feature type="domain" description="Rrn7/TAF1B N-terminal cyclin" evidence="12">
    <location>
        <begin position="85"/>
        <end position="213"/>
    </location>
</feature>
<dbReference type="EMBL" id="JAQQWK010000002">
    <property type="protein sequence ID" value="KAK8051050.1"/>
    <property type="molecule type" value="Genomic_DNA"/>
</dbReference>
<dbReference type="PANTHER" id="PTHR31576:SF2">
    <property type="entry name" value="TATA BOX-BINDING PROTEIN-ASSOCIATED FACTOR RNA POLYMERASE I SUBUNIT B"/>
    <property type="match status" value="1"/>
</dbReference>
<evidence type="ECO:0000256" key="2">
    <source>
        <dbReference type="ARBA" id="ARBA00006899"/>
    </source>
</evidence>
<comment type="similarity">
    <text evidence="2">Belongs to the RRN7/TAF1B family.</text>
</comment>
<evidence type="ECO:0000256" key="4">
    <source>
        <dbReference type="ARBA" id="ARBA00022771"/>
    </source>
</evidence>
<keyword evidence="4" id="KW-0863">Zinc-finger</keyword>
<reference evidence="14 15" key="1">
    <citation type="submission" date="2023-01" db="EMBL/GenBank/DDBJ databases">
        <title>Analysis of 21 Apiospora genomes using comparative genomics revels a genus with tremendous synthesis potential of carbohydrate active enzymes and secondary metabolites.</title>
        <authorList>
            <person name="Sorensen T."/>
        </authorList>
    </citation>
    <scope>NUCLEOTIDE SEQUENCE [LARGE SCALE GENOMIC DNA]</scope>
    <source>
        <strain evidence="14 15">CBS 33761</strain>
    </source>
</reference>
<feature type="region of interest" description="Disordered" evidence="10">
    <location>
        <begin position="43"/>
        <end position="64"/>
    </location>
</feature>
<keyword evidence="6" id="KW-0805">Transcription regulation</keyword>
<organism evidence="14 15">
    <name type="scientific">Apiospora rasikravindrae</name>
    <dbReference type="NCBI Taxonomy" id="990691"/>
    <lineage>
        <taxon>Eukaryota</taxon>
        <taxon>Fungi</taxon>
        <taxon>Dikarya</taxon>
        <taxon>Ascomycota</taxon>
        <taxon>Pezizomycotina</taxon>
        <taxon>Sordariomycetes</taxon>
        <taxon>Xylariomycetidae</taxon>
        <taxon>Amphisphaeriales</taxon>
        <taxon>Apiosporaceae</taxon>
        <taxon>Apiospora</taxon>
    </lineage>
</organism>
<keyword evidence="5" id="KW-0862">Zinc</keyword>
<dbReference type="Proteomes" id="UP001444661">
    <property type="component" value="Unassembled WGS sequence"/>
</dbReference>
<gene>
    <name evidence="14" type="ORF">PG993_002435</name>
</gene>
<feature type="region of interest" description="Disordered" evidence="10">
    <location>
        <begin position="126"/>
        <end position="159"/>
    </location>
</feature>
<dbReference type="Pfam" id="PF20644">
    <property type="entry name" value="Rrn7_cyclin_N"/>
    <property type="match status" value="1"/>
</dbReference>
<dbReference type="InterPro" id="IPR048540">
    <property type="entry name" value="Rrn7_cyclin_N"/>
</dbReference>
<evidence type="ECO:0000256" key="5">
    <source>
        <dbReference type="ARBA" id="ARBA00022833"/>
    </source>
</evidence>
<evidence type="ECO:0000313" key="14">
    <source>
        <dbReference type="EMBL" id="KAK8051050.1"/>
    </source>
</evidence>
<sequence length="544" mass="62211">MAPGDYQRMPAGERCEECGSRHWYSEDALRYCRNGHRLEGYAPHEAGEDEYGTTGKVHRRKKEKRERAAVKLEGAAGRELYLECLQIILRKQIWWLIKERGLPAELEEIVRAFWALRVRDLPTQDDEFQRDSSLGSSEAGVRDGELSDGPAETNRVWRPQPGKGMNLPALIDTLALCYLGCFTLRLPISTASFCHWAQRGDLEFLAAINGLPKNVQDRLPAGYHRSLQIRDHIPPGKLQSAVREMAISFNVNYEVEFPPLNHIPLLLQLMRDLTLPVEVFLSVKCMAQILEADFCYPTRDKRRILSTDDPEVLLLALVVVSTKLLHPLDGVSRRPTTHDDPRVMQIDWKQWEVVRTKQAEAVRGLQRGEEHTITAWEAATVDKTVAEKWLDYFERMFVQTGATPKTPEAARRMFQVGSNASGKGPNGDSQDQRDQDELVVERYQTVNSTMKIIEPEQPGELFDRKGRAKTSERDYCPVWRTEDDLPRTAKMFYKEAAKTAAVPLRSLINAAAQVERRLEIWCVQRERSRRMEAMETETDGENVP</sequence>
<name>A0ABR1TYV8_9PEZI</name>
<dbReference type="Pfam" id="PF20645">
    <property type="entry name" value="Rrn7_cyclin_C"/>
    <property type="match status" value="1"/>
</dbReference>
<keyword evidence="3" id="KW-0479">Metal-binding</keyword>
<dbReference type="InterPro" id="IPR021752">
    <property type="entry name" value="TF_Rrn7_Zf"/>
</dbReference>
<keyword evidence="8" id="KW-0804">Transcription</keyword>
<proteinExistence type="inferred from homology"/>
<dbReference type="Pfam" id="PF11781">
    <property type="entry name" value="Zn_ribbon_RRN7"/>
    <property type="match status" value="1"/>
</dbReference>
<protein>
    <submittedName>
        <fullName evidence="14">Ubiquitin-like protein</fullName>
    </submittedName>
</protein>
<keyword evidence="15" id="KW-1185">Reference proteome</keyword>
<evidence type="ECO:0000256" key="10">
    <source>
        <dbReference type="SAM" id="MobiDB-lite"/>
    </source>
</evidence>